<dbReference type="InterPro" id="IPR011538">
    <property type="entry name" value="Nuo51_FMN-bd"/>
</dbReference>
<name>A0A1U9YT20_9BACL</name>
<dbReference type="GeneID" id="64219193"/>
<accession>A0A1U9YT20</accession>
<dbReference type="InterPro" id="IPR037225">
    <property type="entry name" value="Nuo51_FMN-bd_sf"/>
</dbReference>
<dbReference type="Proteomes" id="UP000192727">
    <property type="component" value="Chromosome"/>
</dbReference>
<sequence length="83" mass="9338">MEQELYPTHIKLQKKLNHGTVIVNAVESEPILSYNIQRIESSPMKLIKGLLYAMKAVGAEKGIIAIKALEWRTAFSNIAEEEV</sequence>
<proteinExistence type="predicted"/>
<organism evidence="1 2">
    <name type="scientific">Paenibacillus larvae subsp. pulvifaciens</name>
    <dbReference type="NCBI Taxonomy" id="1477"/>
    <lineage>
        <taxon>Bacteria</taxon>
        <taxon>Bacillati</taxon>
        <taxon>Bacillota</taxon>
        <taxon>Bacilli</taxon>
        <taxon>Bacillales</taxon>
        <taxon>Paenibacillaceae</taxon>
        <taxon>Paenibacillus</taxon>
    </lineage>
</organism>
<reference evidence="1 2" key="1">
    <citation type="submission" date="2017-03" db="EMBL/GenBank/DDBJ databases">
        <title>Paenibacillus larvae genome sequencing.</title>
        <authorList>
            <person name="Dingman D.W."/>
        </authorList>
    </citation>
    <scope>NUCLEOTIDE SEQUENCE [LARGE SCALE GENOMIC DNA]</scope>
    <source>
        <strain evidence="1 2">SAG 10367</strain>
    </source>
</reference>
<dbReference type="PANTHER" id="PTHR43578">
    <property type="entry name" value="NADH-QUINONE OXIDOREDUCTASE SUBUNIT F"/>
    <property type="match status" value="1"/>
</dbReference>
<dbReference type="SUPFAM" id="SSF142019">
    <property type="entry name" value="Nqo1 FMN-binding domain-like"/>
    <property type="match status" value="1"/>
</dbReference>
<evidence type="ECO:0000313" key="1">
    <source>
        <dbReference type="EMBL" id="ARF70081.1"/>
    </source>
</evidence>
<dbReference type="EMBL" id="CP020557">
    <property type="protein sequence ID" value="ARF70081.1"/>
    <property type="molecule type" value="Genomic_DNA"/>
</dbReference>
<protein>
    <submittedName>
        <fullName evidence="1">Uncharacterized protein</fullName>
    </submittedName>
</protein>
<dbReference type="Gene3D" id="3.40.50.11540">
    <property type="entry name" value="NADH-ubiquinone oxidoreductase 51kDa subunit"/>
    <property type="match status" value="1"/>
</dbReference>
<dbReference type="AlphaFoldDB" id="A0A1U9YT20"/>
<gene>
    <name evidence="1" type="ORF">B7C51_22890</name>
</gene>
<dbReference type="Pfam" id="PF01512">
    <property type="entry name" value="Complex1_51K"/>
    <property type="match status" value="1"/>
</dbReference>
<dbReference type="RefSeq" id="WP_077584921.1">
    <property type="nucleotide sequence ID" value="NZ_CP019794.1"/>
</dbReference>
<evidence type="ECO:0000313" key="2">
    <source>
        <dbReference type="Proteomes" id="UP000192727"/>
    </source>
</evidence>
<dbReference type="PANTHER" id="PTHR43578:SF3">
    <property type="entry name" value="NADH-QUINONE OXIDOREDUCTASE SUBUNIT F"/>
    <property type="match status" value="1"/>
</dbReference>